<dbReference type="InterPro" id="IPR001199">
    <property type="entry name" value="Cyt_B5-like_heme/steroid-bd"/>
</dbReference>
<feature type="domain" description="Cytochrome b5 heme-binding" evidence="1">
    <location>
        <begin position="20"/>
        <end position="71"/>
    </location>
</feature>
<dbReference type="Proteomes" id="UP001266305">
    <property type="component" value="Unassembled WGS sequence"/>
</dbReference>
<dbReference type="InterPro" id="IPR036400">
    <property type="entry name" value="Cyt_B5-like_heme/steroid_sf"/>
</dbReference>
<dbReference type="PROSITE" id="PS50255">
    <property type="entry name" value="CYTOCHROME_B5_2"/>
    <property type="match status" value="1"/>
</dbReference>
<comment type="caution">
    <text evidence="2">The sequence shown here is derived from an EMBL/GenBank/DDBJ whole genome shotgun (WGS) entry which is preliminary data.</text>
</comment>
<dbReference type="PANTHER" id="PTHR19353:SF11">
    <property type="entry name" value="FATTY ACID DESATURASE 3"/>
    <property type="match status" value="1"/>
</dbReference>
<dbReference type="Pfam" id="PF00173">
    <property type="entry name" value="Cyt-b5"/>
    <property type="match status" value="1"/>
</dbReference>
<dbReference type="Gene3D" id="3.10.120.10">
    <property type="entry name" value="Cytochrome b5-like heme/steroid binding domain"/>
    <property type="match status" value="1"/>
</dbReference>
<reference evidence="2 3" key="1">
    <citation type="submission" date="2023-05" db="EMBL/GenBank/DDBJ databases">
        <title>B98-5 Cell Line De Novo Hybrid Assembly: An Optical Mapping Approach.</title>
        <authorList>
            <person name="Kananen K."/>
            <person name="Auerbach J.A."/>
            <person name="Kautto E."/>
            <person name="Blachly J.S."/>
        </authorList>
    </citation>
    <scope>NUCLEOTIDE SEQUENCE [LARGE SCALE GENOMIC DNA]</scope>
    <source>
        <strain evidence="2">B95-8</strain>
        <tissue evidence="2">Cell line</tissue>
    </source>
</reference>
<dbReference type="EMBL" id="JASSZA010000010">
    <property type="protein sequence ID" value="KAK2100351.1"/>
    <property type="molecule type" value="Genomic_DNA"/>
</dbReference>
<gene>
    <name evidence="2" type="primary">FADS3_1</name>
    <name evidence="2" type="ORF">P7K49_021699</name>
</gene>
<name>A0ABQ9UTG3_SAGOE</name>
<keyword evidence="3" id="KW-1185">Reference proteome</keyword>
<dbReference type="SUPFAM" id="SSF55856">
    <property type="entry name" value="Cytochrome b5-like heme/steroid binding domain"/>
    <property type="match status" value="1"/>
</dbReference>
<evidence type="ECO:0000313" key="2">
    <source>
        <dbReference type="EMBL" id="KAK2100351.1"/>
    </source>
</evidence>
<evidence type="ECO:0000313" key="3">
    <source>
        <dbReference type="Proteomes" id="UP001266305"/>
    </source>
</evidence>
<protein>
    <submittedName>
        <fullName evidence="2">Fatty acid desaturase 3</fullName>
    </submittedName>
</protein>
<dbReference type="PANTHER" id="PTHR19353">
    <property type="entry name" value="FATTY ACID DESATURASE 2"/>
    <property type="match status" value="1"/>
</dbReference>
<proteinExistence type="predicted"/>
<accession>A0ABQ9UTG3</accession>
<organism evidence="2 3">
    <name type="scientific">Saguinus oedipus</name>
    <name type="common">Cotton-top tamarin</name>
    <name type="synonym">Oedipomidas oedipus</name>
    <dbReference type="NCBI Taxonomy" id="9490"/>
    <lineage>
        <taxon>Eukaryota</taxon>
        <taxon>Metazoa</taxon>
        <taxon>Chordata</taxon>
        <taxon>Craniata</taxon>
        <taxon>Vertebrata</taxon>
        <taxon>Euteleostomi</taxon>
        <taxon>Mammalia</taxon>
        <taxon>Eutheria</taxon>
        <taxon>Euarchontoglires</taxon>
        <taxon>Primates</taxon>
        <taxon>Haplorrhini</taxon>
        <taxon>Platyrrhini</taxon>
        <taxon>Cebidae</taxon>
        <taxon>Callitrichinae</taxon>
        <taxon>Saguinus</taxon>
    </lineage>
</organism>
<sequence>MGGVGEPGPREGPAQPGAPLPIFCWEQIRAHDQPGDKWLVIERRVYDISRWEQRHPGGSRLIGHHGAEDATLGRGRGVPLHLWGLSILPPFAHL</sequence>
<dbReference type="InterPro" id="IPR012171">
    <property type="entry name" value="Fatty_acid_desaturase"/>
</dbReference>
<evidence type="ECO:0000259" key="1">
    <source>
        <dbReference type="PROSITE" id="PS50255"/>
    </source>
</evidence>